<dbReference type="OrthoDB" id="6417021at2759"/>
<evidence type="ECO:0000256" key="2">
    <source>
        <dbReference type="ARBA" id="ARBA00023002"/>
    </source>
</evidence>
<evidence type="ECO:0000256" key="4">
    <source>
        <dbReference type="ARBA" id="ARBA00042988"/>
    </source>
</evidence>
<name>A0A9W9LI18_9EURO</name>
<dbReference type="Pfam" id="PF01408">
    <property type="entry name" value="GFO_IDH_MocA"/>
    <property type="match status" value="1"/>
</dbReference>
<dbReference type="PANTHER" id="PTHR22604:SF105">
    <property type="entry name" value="TRANS-1,2-DIHYDROBENZENE-1,2-DIOL DEHYDROGENASE"/>
    <property type="match status" value="1"/>
</dbReference>
<reference evidence="7" key="1">
    <citation type="submission" date="2022-11" db="EMBL/GenBank/DDBJ databases">
        <authorList>
            <person name="Petersen C."/>
        </authorList>
    </citation>
    <scope>NUCLEOTIDE SEQUENCE</scope>
    <source>
        <strain evidence="7">IBT 21917</strain>
    </source>
</reference>
<dbReference type="InterPro" id="IPR036291">
    <property type="entry name" value="NAD(P)-bd_dom_sf"/>
</dbReference>
<reference evidence="7" key="2">
    <citation type="journal article" date="2023" name="IMA Fungus">
        <title>Comparative genomic study of the Penicillium genus elucidates a diverse pangenome and 15 lateral gene transfer events.</title>
        <authorList>
            <person name="Petersen C."/>
            <person name="Sorensen T."/>
            <person name="Nielsen M.R."/>
            <person name="Sondergaard T.E."/>
            <person name="Sorensen J.L."/>
            <person name="Fitzpatrick D.A."/>
            <person name="Frisvad J.C."/>
            <person name="Nielsen K.L."/>
        </authorList>
    </citation>
    <scope>NUCLEOTIDE SEQUENCE</scope>
    <source>
        <strain evidence="7">IBT 21917</strain>
    </source>
</reference>
<comment type="similarity">
    <text evidence="1">Belongs to the Gfo/Idh/MocA family.</text>
</comment>
<feature type="domain" description="Gfo/Idh/MocA-like oxidoreductase N-terminal" evidence="6">
    <location>
        <begin position="49"/>
        <end position="146"/>
    </location>
</feature>
<evidence type="ECO:0000256" key="5">
    <source>
        <dbReference type="ARBA" id="ARBA00049233"/>
    </source>
</evidence>
<dbReference type="GO" id="GO:0000166">
    <property type="term" value="F:nucleotide binding"/>
    <property type="evidence" value="ECO:0007669"/>
    <property type="project" value="InterPro"/>
</dbReference>
<dbReference type="GO" id="GO:0047837">
    <property type="term" value="F:D-xylose 1-dehydrogenase (NADP+) activity"/>
    <property type="evidence" value="ECO:0007669"/>
    <property type="project" value="UniProtKB-EC"/>
</dbReference>
<evidence type="ECO:0000313" key="8">
    <source>
        <dbReference type="Proteomes" id="UP001146351"/>
    </source>
</evidence>
<dbReference type="InterPro" id="IPR000683">
    <property type="entry name" value="Gfo/Idh/MocA-like_OxRdtase_N"/>
</dbReference>
<evidence type="ECO:0000256" key="1">
    <source>
        <dbReference type="ARBA" id="ARBA00010928"/>
    </source>
</evidence>
<dbReference type="Proteomes" id="UP001146351">
    <property type="component" value="Unassembled WGS sequence"/>
</dbReference>
<dbReference type="PANTHER" id="PTHR22604">
    <property type="entry name" value="OXIDOREDUCTASES"/>
    <property type="match status" value="1"/>
</dbReference>
<accession>A0A9W9LI18</accession>
<gene>
    <name evidence="7" type="ORF">N7492_009385</name>
</gene>
<dbReference type="SUPFAM" id="SSF51735">
    <property type="entry name" value="NAD(P)-binding Rossmann-fold domains"/>
    <property type="match status" value="1"/>
</dbReference>
<organism evidence="7 8">
    <name type="scientific">Penicillium capsulatum</name>
    <dbReference type="NCBI Taxonomy" id="69766"/>
    <lineage>
        <taxon>Eukaryota</taxon>
        <taxon>Fungi</taxon>
        <taxon>Dikarya</taxon>
        <taxon>Ascomycota</taxon>
        <taxon>Pezizomycotina</taxon>
        <taxon>Eurotiomycetes</taxon>
        <taxon>Eurotiomycetidae</taxon>
        <taxon>Eurotiales</taxon>
        <taxon>Aspergillaceae</taxon>
        <taxon>Penicillium</taxon>
    </lineage>
</organism>
<comment type="catalytic activity">
    <reaction evidence="5">
        <text>D-xylose + NADP(+) = D-xylono-1,5-lactone + NADPH + H(+)</text>
        <dbReference type="Rhea" id="RHEA:22000"/>
        <dbReference type="ChEBI" id="CHEBI:15378"/>
        <dbReference type="ChEBI" id="CHEBI:15867"/>
        <dbReference type="ChEBI" id="CHEBI:53455"/>
        <dbReference type="ChEBI" id="CHEBI:57783"/>
        <dbReference type="ChEBI" id="CHEBI:58349"/>
        <dbReference type="EC" id="1.1.1.179"/>
    </reaction>
</comment>
<evidence type="ECO:0000313" key="7">
    <source>
        <dbReference type="EMBL" id="KAJ5156582.1"/>
    </source>
</evidence>
<proteinExistence type="inferred from homology"/>
<keyword evidence="2" id="KW-0560">Oxidoreductase</keyword>
<comment type="caution">
    <text evidence="7">The sequence shown here is derived from an EMBL/GenBank/DDBJ whole genome shotgun (WGS) entry which is preliminary data.</text>
</comment>
<dbReference type="InterPro" id="IPR050984">
    <property type="entry name" value="Gfo/Idh/MocA_domain"/>
</dbReference>
<evidence type="ECO:0000259" key="6">
    <source>
        <dbReference type="Pfam" id="PF01408"/>
    </source>
</evidence>
<evidence type="ECO:0000256" key="3">
    <source>
        <dbReference type="ARBA" id="ARBA00038984"/>
    </source>
</evidence>
<keyword evidence="8" id="KW-1185">Reference proteome</keyword>
<dbReference type="Gene3D" id="3.30.360.10">
    <property type="entry name" value="Dihydrodipicolinate Reductase, domain 2"/>
    <property type="match status" value="1"/>
</dbReference>
<dbReference type="Gene3D" id="3.40.50.720">
    <property type="entry name" value="NAD(P)-binding Rossmann-like Domain"/>
    <property type="match status" value="1"/>
</dbReference>
<dbReference type="EC" id="1.1.1.179" evidence="3"/>
<dbReference type="EMBL" id="JAPQKO010000006">
    <property type="protein sequence ID" value="KAJ5156582.1"/>
    <property type="molecule type" value="Genomic_DNA"/>
</dbReference>
<protein>
    <recommendedName>
        <fullName evidence="3">D-xylose 1-dehydrogenase (NADP(+), D-xylono-1,5-lactone-forming)</fullName>
        <ecNumber evidence="3">1.1.1.179</ecNumber>
    </recommendedName>
    <alternativeName>
        <fullName evidence="4">D-xylose-NADP dehydrogenase</fullName>
    </alternativeName>
</protein>
<sequence>MALAIQAAGLLHQYIWSWLHPTPSKRPDALKLGVIAESYLDPATIIHPANSHPSLILHAISTPTKHCADSLRSQYHFAVAYGAHHDLIDDAALDAIFVSAPIGLRYALVKKCLERGKHVLCESPVAANAAEVQELVRSAAEKSLVLLDGVHWHFHPATHAWRKIVDDQEYGRIIRTDASGMKLTVTGGSTISLLSALGATRFALHATTPSTLLSVTARLSQTDPRVDAALYAHLILEDPHNNPVNCRVYTDLARPWAVGVVPRVWEVPMIQVETEKAVISYYNFLEPHLYHTIEVEDKSTGETAYRKRYQGGPLWGKVIVSTGEEGGVGGWSSYRWQLEAFVDAVQGRTPAYWVAPRESVWMMESVDAVYRAAELPVRESV</sequence>
<dbReference type="AlphaFoldDB" id="A0A9W9LI18"/>